<evidence type="ECO:0008006" key="8">
    <source>
        <dbReference type="Google" id="ProtNLM"/>
    </source>
</evidence>
<dbReference type="InParanoid" id="F7EG17"/>
<feature type="coiled-coil region" evidence="1">
    <location>
        <begin position="217"/>
        <end position="686"/>
    </location>
</feature>
<organism evidence="6 7">
    <name type="scientific">Monodelphis domestica</name>
    <name type="common">Gray short-tailed opossum</name>
    <dbReference type="NCBI Taxonomy" id="13616"/>
    <lineage>
        <taxon>Eukaryota</taxon>
        <taxon>Metazoa</taxon>
        <taxon>Chordata</taxon>
        <taxon>Craniata</taxon>
        <taxon>Vertebrata</taxon>
        <taxon>Euteleostomi</taxon>
        <taxon>Mammalia</taxon>
        <taxon>Metatheria</taxon>
        <taxon>Didelphimorphia</taxon>
        <taxon>Didelphidae</taxon>
        <taxon>Monodelphis</taxon>
    </lineage>
</organism>
<feature type="compositionally biased region" description="Polar residues" evidence="2">
    <location>
        <begin position="2610"/>
        <end position="2622"/>
    </location>
</feature>
<dbReference type="GO" id="GO:0051310">
    <property type="term" value="P:metaphase chromosome alignment"/>
    <property type="evidence" value="ECO:0000318"/>
    <property type="project" value="GO_Central"/>
</dbReference>
<feature type="coiled-coil region" evidence="1">
    <location>
        <begin position="796"/>
        <end position="851"/>
    </location>
</feature>
<dbReference type="GO" id="GO:0010389">
    <property type="term" value="P:regulation of G2/M transition of mitotic cell cycle"/>
    <property type="evidence" value="ECO:0000318"/>
    <property type="project" value="GO_Central"/>
</dbReference>
<dbReference type="HOGENOM" id="CLU_000551_0_0_1"/>
<dbReference type="GeneTree" id="ENSGT00730000111187"/>
<feature type="compositionally biased region" description="Polar residues" evidence="2">
    <location>
        <begin position="156"/>
        <end position="177"/>
    </location>
</feature>
<dbReference type="GO" id="GO:0000922">
    <property type="term" value="C:spindle pole"/>
    <property type="evidence" value="ECO:0000318"/>
    <property type="project" value="GO_Central"/>
</dbReference>
<feature type="coiled-coil region" evidence="1">
    <location>
        <begin position="981"/>
        <end position="1037"/>
    </location>
</feature>
<protein>
    <recommendedName>
        <fullName evidence="8">Centromere protein F</fullName>
    </recommendedName>
</protein>
<feature type="coiled-coil region" evidence="1">
    <location>
        <begin position="1870"/>
        <end position="2563"/>
    </location>
</feature>
<dbReference type="Proteomes" id="UP000002280">
    <property type="component" value="Chromosome 2"/>
</dbReference>
<reference evidence="6" key="3">
    <citation type="submission" date="2025-09" db="UniProtKB">
        <authorList>
            <consortium name="Ensembl"/>
        </authorList>
    </citation>
    <scope>IDENTIFICATION</scope>
</reference>
<feature type="coiled-coil region" evidence="1">
    <location>
        <begin position="919"/>
        <end position="946"/>
    </location>
</feature>
<evidence type="ECO:0000256" key="2">
    <source>
        <dbReference type="SAM" id="MobiDB-lite"/>
    </source>
</evidence>
<dbReference type="FunCoup" id="F7EG17">
    <property type="interactions" value="550"/>
</dbReference>
<feature type="domain" description="Centromere protein Cenp-F N-terminal" evidence="4">
    <location>
        <begin position="1"/>
        <end position="122"/>
    </location>
</feature>
<dbReference type="InterPro" id="IPR018463">
    <property type="entry name" value="Centromere_CenpF_N"/>
</dbReference>
<feature type="domain" description="Kinetochore protein Cenp-F/LEK1 Rb protein-binding" evidence="5">
    <location>
        <begin position="2673"/>
        <end position="2717"/>
    </location>
</feature>
<dbReference type="InterPro" id="IPR043513">
    <property type="entry name" value="Cenp-F"/>
</dbReference>
<dbReference type="InterPro" id="IPR018302">
    <property type="entry name" value="CenpF/LEK1_Rb-prot-bd"/>
</dbReference>
<feature type="coiled-coil region" evidence="1">
    <location>
        <begin position="1454"/>
        <end position="1551"/>
    </location>
</feature>
<evidence type="ECO:0000313" key="7">
    <source>
        <dbReference type="Proteomes" id="UP000002280"/>
    </source>
</evidence>
<reference evidence="6 7" key="1">
    <citation type="journal article" date="2007" name="Nature">
        <title>Genome of the marsupial Monodelphis domestica reveals innovation in non-coding sequences.</title>
        <authorList>
            <person name="Mikkelsen T.S."/>
            <person name="Wakefield M.J."/>
            <person name="Aken B."/>
            <person name="Amemiya C.T."/>
            <person name="Chang J.L."/>
            <person name="Duke S."/>
            <person name="Garber M."/>
            <person name="Gentles A.J."/>
            <person name="Goodstadt L."/>
            <person name="Heger A."/>
            <person name="Jurka J."/>
            <person name="Kamal M."/>
            <person name="Mauceli E."/>
            <person name="Searle S.M."/>
            <person name="Sharpe T."/>
            <person name="Baker M.L."/>
            <person name="Batzer M.A."/>
            <person name="Benos P.V."/>
            <person name="Belov K."/>
            <person name="Clamp M."/>
            <person name="Cook A."/>
            <person name="Cuff J."/>
            <person name="Das R."/>
            <person name="Davidow L."/>
            <person name="Deakin J.E."/>
            <person name="Fazzari M.J."/>
            <person name="Glass J.L."/>
            <person name="Grabherr M."/>
            <person name="Greally J.M."/>
            <person name="Gu W."/>
            <person name="Hore T.A."/>
            <person name="Huttley G.A."/>
            <person name="Kleber M."/>
            <person name="Jirtle R.L."/>
            <person name="Koina E."/>
            <person name="Lee J.T."/>
            <person name="Mahony S."/>
            <person name="Marra M.A."/>
            <person name="Miller R.D."/>
            <person name="Nicholls R.D."/>
            <person name="Oda M."/>
            <person name="Papenfuss A.T."/>
            <person name="Parra Z.E."/>
            <person name="Pollock D.D."/>
            <person name="Ray D.A."/>
            <person name="Schein J.E."/>
            <person name="Speed T.P."/>
            <person name="Thompson K."/>
            <person name="VandeBerg J.L."/>
            <person name="Wade C.M."/>
            <person name="Walker J.A."/>
            <person name="Waters P.D."/>
            <person name="Webber C."/>
            <person name="Weidman J.R."/>
            <person name="Xie X."/>
            <person name="Zody M.C."/>
            <person name="Baldwin J."/>
            <person name="Abdouelleil A."/>
            <person name="Abdulkadir J."/>
            <person name="Abebe A."/>
            <person name="Abera B."/>
            <person name="Abreu J."/>
            <person name="Acer S.C."/>
            <person name="Aftuck L."/>
            <person name="Alexander A."/>
            <person name="An P."/>
            <person name="Anderson E."/>
            <person name="Anderson S."/>
            <person name="Arachi H."/>
            <person name="Azer M."/>
            <person name="Bachantsang P."/>
            <person name="Barry A."/>
            <person name="Bayul T."/>
            <person name="Berlin A."/>
            <person name="Bessette D."/>
            <person name="Bloom T."/>
            <person name="Bloom T."/>
            <person name="Boguslavskiy L."/>
            <person name="Bonnet C."/>
            <person name="Boukhgalter B."/>
            <person name="Bourzgui I."/>
            <person name="Brown A."/>
            <person name="Cahill P."/>
            <person name="Channer S."/>
            <person name="Cheshatsang Y."/>
            <person name="Chuda L."/>
            <person name="Citroen M."/>
            <person name="Collymore A."/>
            <person name="Cooke P."/>
            <person name="Costello M."/>
            <person name="D'Aco K."/>
            <person name="Daza R."/>
            <person name="De Haan G."/>
            <person name="DeGray S."/>
            <person name="DeMaso C."/>
            <person name="Dhargay N."/>
            <person name="Dooley K."/>
            <person name="Dooley E."/>
            <person name="Doricent M."/>
            <person name="Dorje P."/>
            <person name="Dorjee K."/>
            <person name="Dupes A."/>
            <person name="Elong R."/>
            <person name="Falk J."/>
            <person name="Farina A."/>
            <person name="Faro S."/>
            <person name="Ferguson D."/>
            <person name="Fisher S."/>
            <person name="Foley C.D."/>
            <person name="Franke A."/>
            <person name="Friedrich D."/>
            <person name="Gadbois L."/>
            <person name="Gearin G."/>
            <person name="Gearin C.R."/>
            <person name="Giannoukos G."/>
            <person name="Goode T."/>
            <person name="Graham J."/>
            <person name="Grandbois E."/>
            <person name="Grewal S."/>
            <person name="Gyaltsen K."/>
            <person name="Hafez N."/>
            <person name="Hagos B."/>
            <person name="Hall J."/>
            <person name="Henson C."/>
            <person name="Hollinger A."/>
            <person name="Honan T."/>
            <person name="Huard M.D."/>
            <person name="Hughes L."/>
            <person name="Hurhula B."/>
            <person name="Husby M.E."/>
            <person name="Kamat A."/>
            <person name="Kanga B."/>
            <person name="Kashin S."/>
            <person name="Khazanovich D."/>
            <person name="Kisner P."/>
            <person name="Lance K."/>
            <person name="Lara M."/>
            <person name="Lee W."/>
            <person name="Lennon N."/>
            <person name="Letendre F."/>
            <person name="LeVine R."/>
            <person name="Lipovsky A."/>
            <person name="Liu X."/>
            <person name="Liu J."/>
            <person name="Liu S."/>
            <person name="Lokyitsang T."/>
            <person name="Lokyitsang Y."/>
            <person name="Lubonja R."/>
            <person name="Lui A."/>
            <person name="MacDonald P."/>
            <person name="Magnisalis V."/>
            <person name="Maru K."/>
            <person name="Matthews C."/>
            <person name="McCusker W."/>
            <person name="McDonough S."/>
            <person name="Mehta T."/>
            <person name="Meldrim J."/>
            <person name="Meneus L."/>
            <person name="Mihai O."/>
            <person name="Mihalev A."/>
            <person name="Mihova T."/>
            <person name="Mittelman R."/>
            <person name="Mlenga V."/>
            <person name="Montmayeur A."/>
            <person name="Mulrain L."/>
            <person name="Navidi A."/>
            <person name="Naylor J."/>
            <person name="Negash T."/>
            <person name="Nguyen T."/>
            <person name="Nguyen N."/>
            <person name="Nicol R."/>
            <person name="Norbu C."/>
            <person name="Norbu N."/>
            <person name="Novod N."/>
            <person name="O'Neill B."/>
            <person name="Osman S."/>
            <person name="Markiewicz E."/>
            <person name="Oyono O.L."/>
            <person name="Patti C."/>
            <person name="Phunkhang P."/>
            <person name="Pierre F."/>
            <person name="Priest M."/>
            <person name="Raghuraman S."/>
            <person name="Rege F."/>
            <person name="Reyes R."/>
            <person name="Rise C."/>
            <person name="Rogov P."/>
            <person name="Ross K."/>
            <person name="Ryan E."/>
            <person name="Settipalli S."/>
            <person name="Shea T."/>
            <person name="Sherpa N."/>
            <person name="Shi L."/>
            <person name="Shih D."/>
            <person name="Sparrow T."/>
            <person name="Spaulding J."/>
            <person name="Stalker J."/>
            <person name="Stange-Thomann N."/>
            <person name="Stavropoulos S."/>
            <person name="Stone C."/>
            <person name="Strader C."/>
            <person name="Tesfaye S."/>
            <person name="Thomson T."/>
            <person name="Thoulutsang Y."/>
            <person name="Thoulutsang D."/>
            <person name="Topham K."/>
            <person name="Topping I."/>
            <person name="Tsamla T."/>
            <person name="Vassiliev H."/>
            <person name="Vo A."/>
            <person name="Wangchuk T."/>
            <person name="Wangdi T."/>
            <person name="Weiand M."/>
            <person name="Wilkinson J."/>
            <person name="Wilson A."/>
            <person name="Yadav S."/>
            <person name="Young G."/>
            <person name="Yu Q."/>
            <person name="Zembek L."/>
            <person name="Zhong D."/>
            <person name="Zimmer A."/>
            <person name="Zwirko Z."/>
            <person name="Jaffe D.B."/>
            <person name="Alvarez P."/>
            <person name="Brockman W."/>
            <person name="Butler J."/>
            <person name="Chin C."/>
            <person name="Gnerre S."/>
            <person name="MacCallum I."/>
            <person name="Graves J.A."/>
            <person name="Ponting C.P."/>
            <person name="Breen M."/>
            <person name="Samollow P.B."/>
            <person name="Lander E.S."/>
            <person name="Lindblad-Toh K."/>
        </authorList>
    </citation>
    <scope>NUCLEOTIDE SEQUENCE [LARGE SCALE GENOMIC DNA]</scope>
</reference>
<dbReference type="GO" id="GO:0000278">
    <property type="term" value="P:mitotic cell cycle"/>
    <property type="evidence" value="ECO:0000318"/>
    <property type="project" value="GO_Central"/>
</dbReference>
<dbReference type="GO" id="GO:0005634">
    <property type="term" value="C:nucleus"/>
    <property type="evidence" value="ECO:0000318"/>
    <property type="project" value="GO_Central"/>
</dbReference>
<dbReference type="GO" id="GO:0000775">
    <property type="term" value="C:chromosome, centromeric region"/>
    <property type="evidence" value="ECO:0000318"/>
    <property type="project" value="GO_Central"/>
</dbReference>
<evidence type="ECO:0000259" key="4">
    <source>
        <dbReference type="Pfam" id="PF10481"/>
    </source>
</evidence>
<dbReference type="eggNOG" id="ENOG502QVMD">
    <property type="taxonomic scope" value="Eukaryota"/>
</dbReference>
<dbReference type="Pfam" id="PF10473">
    <property type="entry name" value="CENP-F_leu_zip"/>
    <property type="match status" value="2"/>
</dbReference>
<dbReference type="OMA" id="EQPNEQH"/>
<keyword evidence="7" id="KW-1185">Reference proteome</keyword>
<dbReference type="PANTHER" id="PTHR18874">
    <property type="entry name" value="CMF/LEK/CENP CELL DIVISION-RELATED"/>
    <property type="match status" value="1"/>
</dbReference>
<feature type="domain" description="Centromere protein Cenp-F leucine-rich repeat-containing" evidence="3">
    <location>
        <begin position="2192"/>
        <end position="2271"/>
    </location>
</feature>
<dbReference type="GO" id="GO:0042803">
    <property type="term" value="F:protein homodimerization activity"/>
    <property type="evidence" value="ECO:0007669"/>
    <property type="project" value="InterPro"/>
</dbReference>
<dbReference type="GO" id="GO:0008017">
    <property type="term" value="F:microtubule binding"/>
    <property type="evidence" value="ECO:0007669"/>
    <property type="project" value="InterPro"/>
</dbReference>
<dbReference type="InterPro" id="IPR019513">
    <property type="entry name" value="Centromere_CenpF_leu-rich_rpt"/>
</dbReference>
<feature type="coiled-coil region" evidence="1">
    <location>
        <begin position="13"/>
        <end position="125"/>
    </location>
</feature>
<feature type="coiled-coil region" evidence="1">
    <location>
        <begin position="1184"/>
        <end position="1257"/>
    </location>
</feature>
<accession>F7EG17</accession>
<dbReference type="Pfam" id="PF10490">
    <property type="entry name" value="CENP-F_C_Rb_bdg"/>
    <property type="match status" value="1"/>
</dbReference>
<evidence type="ECO:0000256" key="1">
    <source>
        <dbReference type="SAM" id="Coils"/>
    </source>
</evidence>
<feature type="coiled-coil region" evidence="1">
    <location>
        <begin position="1772"/>
        <end position="1841"/>
    </location>
</feature>
<dbReference type="Bgee" id="ENSMODG00000003291">
    <property type="expression patterns" value="Expressed in hindlimb bud and 17 other cell types or tissues"/>
</dbReference>
<feature type="region of interest" description="Disordered" evidence="2">
    <location>
        <begin position="156"/>
        <end position="211"/>
    </location>
</feature>
<dbReference type="PANTHER" id="PTHR18874:SF10">
    <property type="entry name" value="CENTROMERE PROTEIN F"/>
    <property type="match status" value="1"/>
</dbReference>
<keyword evidence="1" id="KW-0175">Coiled coil</keyword>
<reference evidence="6" key="2">
    <citation type="submission" date="2025-08" db="UniProtKB">
        <authorList>
            <consortium name="Ensembl"/>
        </authorList>
    </citation>
    <scope>IDENTIFICATION</scope>
</reference>
<feature type="region of interest" description="Disordered" evidence="2">
    <location>
        <begin position="2598"/>
        <end position="2649"/>
    </location>
</feature>
<dbReference type="Ensembl" id="ENSMODT00000004109.3">
    <property type="protein sequence ID" value="ENSMODP00000004023.3"/>
    <property type="gene ID" value="ENSMODG00000003291.3"/>
</dbReference>
<evidence type="ECO:0000259" key="3">
    <source>
        <dbReference type="Pfam" id="PF10473"/>
    </source>
</evidence>
<evidence type="ECO:0000313" key="6">
    <source>
        <dbReference type="Ensembl" id="ENSMODP00000004023.3"/>
    </source>
</evidence>
<feature type="coiled-coil region" evidence="1">
    <location>
        <begin position="1109"/>
        <end position="1143"/>
    </location>
</feature>
<dbReference type="STRING" id="13616.ENSMODP00000004023"/>
<evidence type="ECO:0000259" key="5">
    <source>
        <dbReference type="Pfam" id="PF10490"/>
    </source>
</evidence>
<dbReference type="GO" id="GO:0070840">
    <property type="term" value="F:dynein complex binding"/>
    <property type="evidence" value="ECO:0000318"/>
    <property type="project" value="GO_Central"/>
</dbReference>
<feature type="coiled-coil region" evidence="1">
    <location>
        <begin position="1691"/>
        <end position="1746"/>
    </location>
</feature>
<dbReference type="Pfam" id="PF10481">
    <property type="entry name" value="CENP-F_N"/>
    <property type="match status" value="2"/>
</dbReference>
<feature type="domain" description="Centromere protein Cenp-F leucine-rich repeat-containing" evidence="3">
    <location>
        <begin position="1978"/>
        <end position="2087"/>
    </location>
</feature>
<name>F7EG17_MONDO</name>
<feature type="region of interest" description="Disordered" evidence="2">
    <location>
        <begin position="2710"/>
        <end position="2733"/>
    </location>
</feature>
<feature type="domain" description="Centromere protein Cenp-F N-terminal" evidence="4">
    <location>
        <begin position="133"/>
        <end position="251"/>
    </location>
</feature>
<proteinExistence type="predicted"/>
<sequence length="2773" mass="321164">MSWALEEWKEGLSTRALQKIQELEGQLDKLKKERQQRQFQLESLEAALQKQKQKVAEDQKNEGASLKRENQSLMETCDNLVKMKQKISHELQVKESQVNFQEGQLNSSKKQIEKLEQELKRFFKVFSHFIIFSQKASKPVPPSTLSHREIARHQASSSVFSWQQEKTPTHHSASAQETPHKRGFTALQIPWEQETPPNRKSSWQTERKDTSYSFHENQSNLNLLDQLKAQNQELKCKVNELDHQLQAQEHDIKGYMNKLQETQLQLEKTKLELTEKDKVLNKSGDEVMRLTSQLDRVTAKCTKLEQKLKKMSEDLNCQRQNAESTRCSLEQKIKDKDKDYQEELSHQQRTLQMLDQENTQIKTKLNQELQQARSTQNILQAELDKVIVMKQQLEKNSDEFKQKLCRTEQALQTSQTKENDLRRSMEEMMQEKQLLSHQLDKKSREVNQLEEELKKMKHCLKQSQNLAEEMKDKNATQEGVLKALQEKINQQEKSSVLELAVADLEKQRDCSQDLLKKREHHIEQLNDKLLNTQRELEGLLNTLGLKEKECEELKKETILFSQWKNEKEQLLNQLLLEKEGLQSTISNLEICLKTQHVKSHDVNESFKIMETENEKLGLEIKNLQNAIEGKNIELEAQKQAYEELQQKAEYSDQKYKKEVENLSLKIVQLTTEVEHLKQKLQLLSSEIIGKDQRYEELHIQYEKISSLVKSENSSQMMNEDYCGRDLLILEQPVLNNSISNILEIQGSLPLEQGDKRTKLHSEDQSMENVAKLQHKVSSSECNIHIINFVTETNLFIDETLIALENKDKQLQKLSEQLEYGEAEIKDLKTKNQLLEESVKKLSSEIKEINSILLQNKKEIEELIHENGNLKEINAILNIEKMNLIQKNVSFSNCFIEREKTISELSDRSKEEELLLLKRCEEAEKGLEILKEKYKLMEEKNIELECILKEHTITSLCGKGNNELKELEEAFAREHKDYMSKLALAEEKNEKLIFEMETMQCRLRAEVVAIQNSSKIEADGLRQEISNFKDEQNKMQEQHHFLLQENDRLMKLVKGKNVQMNELVLTSSPASEQISESVNELDNLEVTQIEMLHLNLEAKDSSLNTHNAQVISLEQVIEHMELRLKESEKEKEVLQQELEMIKKELKIRDSSDQSFETSNYEHCKREMDEKYISVLHELSTSQNDNAQLMTSLQTTVNKLNELEKMCEILQTEKLELTSELNDSKSECILATTKMAEKVEKLVNEVKTLNNKNSDLSGELIKENGKDEFREQFDQPKSICLELIEGRIEGGNDYEHLKLSNKEVQMHFIELQEKFSSLQIEHRILHEQHCHMSSKLSELCSYTDTLKAENSVLSVNLKNIQTDLMKQLTPGKEEIVAEEGESLSSCMNEIANLTSFVESSFYKDLFEETREIPSLNSLEENLLDNQSSANIDESPCSSLDAGFMTKNTRSGPNLNIEEFETLCQSYQISIKNLEDKYENQKIMKDKEIQELKELICSERNELEFLRKQYLSEIEQWQEKLANVTMEMESKLAAEKKQSEYLSLQLEVAGLQLQDLELSSRSFLIAEGEDVSMLCLFSPSICCSNEKSYVNELTPCNLQDTFNSECEEIAEIEGISSVAVYSREVNLENEHRRSSDKTHSECIPESSFSSNDTLAAMDFLENQVLIQNLQFKVKETSNENLKLIHGIEERDKKVDRLLSEIKELDYKVDLQKAELTAKICMCSELEKVIQELQKEKSDLNEKLRFLSYDNQKLLQRVKSEKTSIENHAFSLEADLESLQTKNLCLEKDNENKQKVISNLEEQLSLIISERNQLNGELDILLKSKLKMEEICDELKERVKVLESSQRKSLQHIQVVESEVRDKTQLLQTMSSDVNQLLKDKDYLQEQLQNLEKDAQMLSLIKDGLKNEISQLTDEKELFLRQSENQQAKLNDVEAENVNLSKALEGSLIEKGEIAARLNSTQEEVHQLKNGIEKLKVRIEADEKKKHHVLEKLKESERKADSFKDKIEALERELLMSEENQEAIILDAENAKSELETLKTQMEELTKGLKRNLQCLETELVSLRSEKDNMSKELQEKQSQVCELEELTRSLNSLESEVASLRKEKENILKDLQEKQAQNCELEEVTRNLQCLETELVSLRSEKDHMSKVLEEKQSQVCELEELTKKKLSRNLKSLETEFASLTSEKENMLKQLCESEKLTKNLKCLETELVSLSSEKQNVLKELQEKQAQVEELKMLNVSFESLLEKKEEEKRKLKEESQHTTELLQKQLNDLNEKIDSFQEEHNIHKASEQDLNCQVDCLKHEKIHLLQQLEETKNNNAMLKSSVNDFIQEIENNKQKLEKTTEENGILQKQVQDLGKLTSMLTQMEAEQQLWEKEKSQLEHLTVELQQKIQELSKNETLYNSLEALQNSYANLENELNLTKKENSSLLEKVNYEKITNNEALLQHEINEMMQKMTVLQEEYNGEKNRFTDYIKIKEVENVKYVTQLKKENENARGKIQLLIKNCKQLENEKEALQKEINGLETLQENQKQSSTMGVNVEELMAEVKELKEAIEGKNKETDEYLDKYCNLLVSYEKMEKAKNMLESQVTLLNSLQGKIASQSSPMLSSDDSMHCSSQPVTENKTLASHGKVPSKRPRSRIAKESDGDALPSTPETFIKKIKKEVTPKGITYSLRGLENTQYEPEGLPEVVKKGFADIPTEKTSPYILRRTTMATKTRTSPRLAAQKLSPPDLQKKESKNLAETFKPAAGGSKSQMVNNYCVQGALVHTIFSQLPKD</sequence>
<feature type="compositionally biased region" description="Polar residues" evidence="2">
    <location>
        <begin position="195"/>
        <end position="204"/>
    </location>
</feature>